<dbReference type="SFLD" id="SFLDG01067">
    <property type="entry name" value="SPASM/twitch_domain_containing"/>
    <property type="match status" value="1"/>
</dbReference>
<protein>
    <submittedName>
        <fullName evidence="6">TIGR04084 family radical SAM/SPASM domain-containing protein</fullName>
    </submittedName>
</protein>
<gene>
    <name evidence="6" type="ORF">ENS19_06440</name>
</gene>
<dbReference type="SUPFAM" id="SSF102114">
    <property type="entry name" value="Radical SAM enzymes"/>
    <property type="match status" value="1"/>
</dbReference>
<dbReference type="AlphaFoldDB" id="A0A7C3F0S1"/>
<evidence type="ECO:0000256" key="1">
    <source>
        <dbReference type="ARBA" id="ARBA00022691"/>
    </source>
</evidence>
<dbReference type="InterPro" id="IPR023867">
    <property type="entry name" value="Sulphatase_maturase_rSAM"/>
</dbReference>
<accession>A0A7C3F0S1</accession>
<evidence type="ECO:0000259" key="5">
    <source>
        <dbReference type="Pfam" id="PF04055"/>
    </source>
</evidence>
<name>A0A7C3F0S1_9CREN</name>
<dbReference type="InterPro" id="IPR058240">
    <property type="entry name" value="rSAM_sf"/>
</dbReference>
<sequence length="353" mass="39518">MLYFVLTTGECNLECKYCGGSFPKSCVPREVTFDIKDLRRLVEGDPDGSIAFYGGEPLVNAEAIKEIMDYVQAKRFIIQTNGTLAQRLSGEYWSKMDSILLSIDGREEVTDWYRGKGIYAKALSAAQTFRNQGFRGDLIARMAVSEKTDIYEDVMHLLKLGIFDHVHWQLDVGWSDSWIDFDGWCSDSYKPGILKLVQEWRLALRAGIVLGIVPILGILKRAREGGDCPPCGSGSTSFAILPNGQVRACPIAYDATWAICGDLRGEKSLKPCAIEGECLECEYLKVCGGRCLYMNKERLWGIEGFSKVCELTKFTIDAFRALEPDVFDALRRGVVDSELVDYPKYNNSTEIVP</sequence>
<keyword evidence="4" id="KW-0411">Iron-sulfur</keyword>
<dbReference type="GO" id="GO:0046872">
    <property type="term" value="F:metal ion binding"/>
    <property type="evidence" value="ECO:0007669"/>
    <property type="project" value="UniProtKB-KW"/>
</dbReference>
<dbReference type="GO" id="GO:0016491">
    <property type="term" value="F:oxidoreductase activity"/>
    <property type="evidence" value="ECO:0007669"/>
    <property type="project" value="InterPro"/>
</dbReference>
<feature type="domain" description="Radical SAM core" evidence="5">
    <location>
        <begin position="7"/>
        <end position="139"/>
    </location>
</feature>
<evidence type="ECO:0000256" key="3">
    <source>
        <dbReference type="ARBA" id="ARBA00023004"/>
    </source>
</evidence>
<keyword evidence="2" id="KW-0479">Metal-binding</keyword>
<reference evidence="6" key="1">
    <citation type="journal article" date="2020" name="mSystems">
        <title>Genome- and Community-Level Interaction Insights into Carbon Utilization and Element Cycling Functions of Hydrothermarchaeota in Hydrothermal Sediment.</title>
        <authorList>
            <person name="Zhou Z."/>
            <person name="Liu Y."/>
            <person name="Xu W."/>
            <person name="Pan J."/>
            <person name="Luo Z.H."/>
            <person name="Li M."/>
        </authorList>
    </citation>
    <scope>NUCLEOTIDE SEQUENCE [LARGE SCALE GENOMIC DNA]</scope>
    <source>
        <strain evidence="6">SpSt-468</strain>
    </source>
</reference>
<dbReference type="Pfam" id="PF04055">
    <property type="entry name" value="Radical_SAM"/>
    <property type="match status" value="1"/>
</dbReference>
<dbReference type="NCBIfam" id="TIGR04084">
    <property type="entry name" value="rSAM_AF0577"/>
    <property type="match status" value="1"/>
</dbReference>
<dbReference type="EMBL" id="DSTX01000011">
    <property type="protein sequence ID" value="HFK20905.1"/>
    <property type="molecule type" value="Genomic_DNA"/>
</dbReference>
<proteinExistence type="predicted"/>
<dbReference type="CDD" id="cd21109">
    <property type="entry name" value="SPASM"/>
    <property type="match status" value="1"/>
</dbReference>
<dbReference type="InterPro" id="IPR023819">
    <property type="entry name" value="Pep-mod_rSAM_AF0577"/>
</dbReference>
<organism evidence="6">
    <name type="scientific">Candidatus Methanomethylicus mesodigestus</name>
    <dbReference type="NCBI Taxonomy" id="1867258"/>
    <lineage>
        <taxon>Archaea</taxon>
        <taxon>Thermoproteota</taxon>
        <taxon>Methanosuratincolia</taxon>
        <taxon>Candidatus Methanomethylicales</taxon>
        <taxon>Candidatus Methanomethylicaceae</taxon>
        <taxon>Candidatus Methanomethylicus</taxon>
    </lineage>
</organism>
<dbReference type="CDD" id="cd01335">
    <property type="entry name" value="Radical_SAM"/>
    <property type="match status" value="1"/>
</dbReference>
<dbReference type="SFLD" id="SFLDS00029">
    <property type="entry name" value="Radical_SAM"/>
    <property type="match status" value="1"/>
</dbReference>
<dbReference type="Gene3D" id="3.20.20.70">
    <property type="entry name" value="Aldolase class I"/>
    <property type="match status" value="1"/>
</dbReference>
<dbReference type="InterPro" id="IPR013785">
    <property type="entry name" value="Aldolase_TIM"/>
</dbReference>
<evidence type="ECO:0000313" key="6">
    <source>
        <dbReference type="EMBL" id="HFK20905.1"/>
    </source>
</evidence>
<dbReference type="SFLD" id="SFLDG01104">
    <property type="entry name" value="Uncharacterised_Radical_SAM_Su"/>
    <property type="match status" value="1"/>
</dbReference>
<keyword evidence="1" id="KW-0949">S-adenosyl-L-methionine</keyword>
<evidence type="ECO:0000256" key="4">
    <source>
        <dbReference type="ARBA" id="ARBA00023014"/>
    </source>
</evidence>
<keyword evidence="3" id="KW-0408">Iron</keyword>
<evidence type="ECO:0000256" key="2">
    <source>
        <dbReference type="ARBA" id="ARBA00022723"/>
    </source>
</evidence>
<comment type="caution">
    <text evidence="6">The sequence shown here is derived from an EMBL/GenBank/DDBJ whole genome shotgun (WGS) entry which is preliminary data.</text>
</comment>
<dbReference type="InterPro" id="IPR007197">
    <property type="entry name" value="rSAM"/>
</dbReference>
<dbReference type="GO" id="GO:0051536">
    <property type="term" value="F:iron-sulfur cluster binding"/>
    <property type="evidence" value="ECO:0007669"/>
    <property type="project" value="UniProtKB-KW"/>
</dbReference>
<dbReference type="PANTHER" id="PTHR43273">
    <property type="entry name" value="ANAEROBIC SULFATASE-MATURATING ENZYME HOMOLOG ASLB-RELATED"/>
    <property type="match status" value="1"/>
</dbReference>
<dbReference type="PANTHER" id="PTHR43273:SF2">
    <property type="entry name" value="RADICAL SAM CORE DOMAIN-CONTAINING PROTEIN"/>
    <property type="match status" value="1"/>
</dbReference>